<feature type="compositionally biased region" description="Basic and acidic residues" evidence="1">
    <location>
        <begin position="1"/>
        <end position="30"/>
    </location>
</feature>
<protein>
    <submittedName>
        <fullName evidence="2">Uncharacterized protein</fullName>
    </submittedName>
</protein>
<name>L9ZYT7_9EURY</name>
<dbReference type="STRING" id="1230458.C484_10641"/>
<gene>
    <name evidence="2" type="ORF">C484_10641</name>
</gene>
<organism evidence="2 3">
    <name type="scientific">Natrialba taiwanensis DSM 12281</name>
    <dbReference type="NCBI Taxonomy" id="1230458"/>
    <lineage>
        <taxon>Archaea</taxon>
        <taxon>Methanobacteriati</taxon>
        <taxon>Methanobacteriota</taxon>
        <taxon>Stenosarchaea group</taxon>
        <taxon>Halobacteria</taxon>
        <taxon>Halobacteriales</taxon>
        <taxon>Natrialbaceae</taxon>
        <taxon>Natrialba</taxon>
    </lineage>
</organism>
<reference evidence="2 3" key="1">
    <citation type="journal article" date="2014" name="PLoS Genet.">
        <title>Phylogenetically driven sequencing of extremely halophilic archaea reveals strategies for static and dynamic osmo-response.</title>
        <authorList>
            <person name="Becker E.A."/>
            <person name="Seitzer P.M."/>
            <person name="Tritt A."/>
            <person name="Larsen D."/>
            <person name="Krusor M."/>
            <person name="Yao A.I."/>
            <person name="Wu D."/>
            <person name="Madern D."/>
            <person name="Eisen J.A."/>
            <person name="Darling A.E."/>
            <person name="Facciotti M.T."/>
        </authorList>
    </citation>
    <scope>NUCLEOTIDE SEQUENCE [LARGE SCALE GENOMIC DNA]</scope>
    <source>
        <strain evidence="2 3">DSM 12281</strain>
    </source>
</reference>
<proteinExistence type="predicted"/>
<accession>L9ZYT7</accession>
<evidence type="ECO:0000313" key="2">
    <source>
        <dbReference type="EMBL" id="ELY91479.1"/>
    </source>
</evidence>
<evidence type="ECO:0000256" key="1">
    <source>
        <dbReference type="SAM" id="MobiDB-lite"/>
    </source>
</evidence>
<dbReference type="EMBL" id="AOIL01000037">
    <property type="protein sequence ID" value="ELY91479.1"/>
    <property type="molecule type" value="Genomic_DNA"/>
</dbReference>
<comment type="caution">
    <text evidence="2">The sequence shown here is derived from an EMBL/GenBank/DDBJ whole genome shotgun (WGS) entry which is preliminary data.</text>
</comment>
<dbReference type="AlphaFoldDB" id="L9ZYT7"/>
<keyword evidence="3" id="KW-1185">Reference proteome</keyword>
<feature type="region of interest" description="Disordered" evidence="1">
    <location>
        <begin position="1"/>
        <end position="33"/>
    </location>
</feature>
<dbReference type="Proteomes" id="UP000011648">
    <property type="component" value="Unassembled WGS sequence"/>
</dbReference>
<evidence type="ECO:0000313" key="3">
    <source>
        <dbReference type="Proteomes" id="UP000011648"/>
    </source>
</evidence>
<sequence>MPLNDDNHRATRKIKDLDERVSNLEQKSRSTETPTFLVTLSDQLGIGDRIDSVDELTMTTGQWDNTGWRTSSWGSYE</sequence>